<dbReference type="SUPFAM" id="SSF63380">
    <property type="entry name" value="Riboflavin synthase domain-like"/>
    <property type="match status" value="1"/>
</dbReference>
<dbReference type="STRING" id="857265.WG78_02820"/>
<dbReference type="PRINTS" id="PR00371">
    <property type="entry name" value="FPNCR"/>
</dbReference>
<dbReference type="InterPro" id="IPR001041">
    <property type="entry name" value="2Fe-2S_ferredoxin-type"/>
</dbReference>
<comment type="cofactor">
    <cofactor evidence="1">
        <name>FAD</name>
        <dbReference type="ChEBI" id="CHEBI:57692"/>
    </cofactor>
</comment>
<evidence type="ECO:0000256" key="3">
    <source>
        <dbReference type="ARBA" id="ARBA00034078"/>
    </source>
</evidence>
<dbReference type="Pfam" id="PF00175">
    <property type="entry name" value="NAD_binding_1"/>
    <property type="match status" value="1"/>
</dbReference>
<dbReference type="RefSeq" id="WP_083458735.1">
    <property type="nucleotide sequence ID" value="NZ_LAQT01000002.1"/>
</dbReference>
<dbReference type="Gene3D" id="3.40.50.80">
    <property type="entry name" value="Nucleotide-binding domain of ferredoxin-NADP reductase (FNR) module"/>
    <property type="match status" value="1"/>
</dbReference>
<feature type="domain" description="2Fe-2S ferredoxin-type" evidence="4">
    <location>
        <begin position="248"/>
        <end position="347"/>
    </location>
</feature>
<evidence type="ECO:0000256" key="1">
    <source>
        <dbReference type="ARBA" id="ARBA00001974"/>
    </source>
</evidence>
<dbReference type="InterPro" id="IPR008333">
    <property type="entry name" value="Cbr1-like_FAD-bd_dom"/>
</dbReference>
<dbReference type="InterPro" id="IPR001433">
    <property type="entry name" value="OxRdtase_FAD/NAD-bd"/>
</dbReference>
<dbReference type="AlphaFoldDB" id="A0A0N0GQ90"/>
<reference evidence="6 7" key="1">
    <citation type="submission" date="2015-07" db="EMBL/GenBank/DDBJ databases">
        <title>Draft genome sequence of the Amantichitinum ursilacus IGB-41, a new chitin-degrading bacterium.</title>
        <authorList>
            <person name="Kirstahler P."/>
            <person name="Guenther M."/>
            <person name="Grumaz C."/>
            <person name="Rupp S."/>
            <person name="Zibek S."/>
            <person name="Sohn K."/>
        </authorList>
    </citation>
    <scope>NUCLEOTIDE SEQUENCE [LARGE SCALE GENOMIC DNA]</scope>
    <source>
        <strain evidence="6 7">IGB-41</strain>
    </source>
</reference>
<dbReference type="InterPro" id="IPR001709">
    <property type="entry name" value="Flavoprot_Pyr_Nucl_cyt_Rdtase"/>
</dbReference>
<dbReference type="Proteomes" id="UP000037939">
    <property type="component" value="Unassembled WGS sequence"/>
</dbReference>
<dbReference type="SUPFAM" id="SSF52343">
    <property type="entry name" value="Ferredoxin reductase-like, C-terminal NADP-linked domain"/>
    <property type="match status" value="1"/>
</dbReference>
<name>A0A0N0GQ90_9NEIS</name>
<dbReference type="EC" id="1.17.1.-" evidence="6"/>
<keyword evidence="2" id="KW-0001">2Fe-2S</keyword>
<dbReference type="Gene3D" id="3.10.20.30">
    <property type="match status" value="1"/>
</dbReference>
<evidence type="ECO:0000259" key="4">
    <source>
        <dbReference type="PROSITE" id="PS51085"/>
    </source>
</evidence>
<accession>A0A0N0GQ90</accession>
<dbReference type="Pfam" id="PF00970">
    <property type="entry name" value="FAD_binding_6"/>
    <property type="match status" value="1"/>
</dbReference>
<gene>
    <name evidence="6" type="primary">ascD_1</name>
    <name evidence="6" type="ORF">WG78_02820</name>
</gene>
<dbReference type="PRINTS" id="PR00410">
    <property type="entry name" value="PHEHYDRXLASE"/>
</dbReference>
<dbReference type="SUPFAM" id="SSF54292">
    <property type="entry name" value="2Fe-2S ferredoxin-like"/>
    <property type="match status" value="1"/>
</dbReference>
<dbReference type="InterPro" id="IPR036010">
    <property type="entry name" value="2Fe-2S_ferredoxin-like_sf"/>
</dbReference>
<dbReference type="CDD" id="cd00207">
    <property type="entry name" value="fer2"/>
    <property type="match status" value="1"/>
</dbReference>
<keyword evidence="7" id="KW-1185">Reference proteome</keyword>
<evidence type="ECO:0000259" key="5">
    <source>
        <dbReference type="PROSITE" id="PS51384"/>
    </source>
</evidence>
<evidence type="ECO:0000313" key="6">
    <source>
        <dbReference type="EMBL" id="KPC54473.1"/>
    </source>
</evidence>
<dbReference type="PROSITE" id="PS51085">
    <property type="entry name" value="2FE2S_FER_2"/>
    <property type="match status" value="1"/>
</dbReference>
<dbReference type="InterPro" id="IPR012675">
    <property type="entry name" value="Beta-grasp_dom_sf"/>
</dbReference>
<keyword evidence="2" id="KW-0479">Metal-binding</keyword>
<comment type="caution">
    <text evidence="6">The sequence shown here is derived from an EMBL/GenBank/DDBJ whole genome shotgun (WGS) entry which is preliminary data.</text>
</comment>
<dbReference type="InterPro" id="IPR017927">
    <property type="entry name" value="FAD-bd_FR_type"/>
</dbReference>
<feature type="domain" description="FAD-binding FR-type" evidence="5">
    <location>
        <begin position="10"/>
        <end position="108"/>
    </location>
</feature>
<dbReference type="InterPro" id="IPR039261">
    <property type="entry name" value="FNR_nucleotide-bd"/>
</dbReference>
<dbReference type="PANTHER" id="PTHR47354:SF5">
    <property type="entry name" value="PROTEIN RFBI"/>
    <property type="match status" value="1"/>
</dbReference>
<dbReference type="GO" id="GO:0051537">
    <property type="term" value="F:2 iron, 2 sulfur cluster binding"/>
    <property type="evidence" value="ECO:0007669"/>
    <property type="project" value="UniProtKB-KW"/>
</dbReference>
<keyword evidence="2" id="KW-0408">Iron</keyword>
<keyword evidence="6" id="KW-0560">Oxidoreductase</keyword>
<sequence>MPAPQPLPAPSSCRLTVLKAQRLAPHVLQLWLQAETAFRYREGQFLSLMLPDGACRSYSMANAYHSAGRIELNIRLIEGGQVSGWLAQHAAPGLALSATGPYGDCCWQAGAASVDIMLATGTGIAPIKAMIEQRLQSGLTRPLIVYWGARHVDDLYLQELFAQWMLLHPLLRFVGVIDDSATPARTVQGCAAQDHPDLSAAHVYACGGPAMVHAAQQLLTTQCGLPLENFHADAFEPASVAATSAPTAGVTLQVTDRAGQTQPLTVAVGQSLMQALAAAQVLQGVCGGKASCGTCRVALPEPWLARLPAPARAEARLLRALEQPQPNQRLACQIALNPELDGLQVSL</sequence>
<dbReference type="Pfam" id="PF00111">
    <property type="entry name" value="Fer2"/>
    <property type="match status" value="1"/>
</dbReference>
<dbReference type="InterPro" id="IPR017938">
    <property type="entry name" value="Riboflavin_synthase-like_b-brl"/>
</dbReference>
<dbReference type="EMBL" id="LAQT01000002">
    <property type="protein sequence ID" value="KPC54473.1"/>
    <property type="molecule type" value="Genomic_DNA"/>
</dbReference>
<protein>
    <submittedName>
        <fullName evidence="6">CDP-6-deoxy-L-threo-D-glycero-4-hexulose-3-dehydrase reductase</fullName>
        <ecNumber evidence="6">1.17.1.-</ecNumber>
    </submittedName>
</protein>
<dbReference type="PROSITE" id="PS51384">
    <property type="entry name" value="FAD_FR"/>
    <property type="match status" value="1"/>
</dbReference>
<dbReference type="GO" id="GO:0016491">
    <property type="term" value="F:oxidoreductase activity"/>
    <property type="evidence" value="ECO:0007669"/>
    <property type="project" value="UniProtKB-KW"/>
</dbReference>
<proteinExistence type="predicted"/>
<dbReference type="Gene3D" id="2.40.30.10">
    <property type="entry name" value="Translation factors"/>
    <property type="match status" value="1"/>
</dbReference>
<comment type="cofactor">
    <cofactor evidence="3">
        <name>[2Fe-2S] cluster</name>
        <dbReference type="ChEBI" id="CHEBI:190135"/>
    </cofactor>
</comment>
<dbReference type="OrthoDB" id="9816402at2"/>
<keyword evidence="2" id="KW-0411">Iron-sulfur</keyword>
<dbReference type="PANTHER" id="PTHR47354">
    <property type="entry name" value="NADH OXIDOREDUCTASE HCR"/>
    <property type="match status" value="1"/>
</dbReference>
<evidence type="ECO:0000256" key="2">
    <source>
        <dbReference type="ARBA" id="ARBA00022714"/>
    </source>
</evidence>
<dbReference type="InterPro" id="IPR050415">
    <property type="entry name" value="MRET"/>
</dbReference>
<organism evidence="6 7">
    <name type="scientific">Amantichitinum ursilacus</name>
    <dbReference type="NCBI Taxonomy" id="857265"/>
    <lineage>
        <taxon>Bacteria</taxon>
        <taxon>Pseudomonadati</taxon>
        <taxon>Pseudomonadota</taxon>
        <taxon>Betaproteobacteria</taxon>
        <taxon>Neisseriales</taxon>
        <taxon>Chitinibacteraceae</taxon>
        <taxon>Amantichitinum</taxon>
    </lineage>
</organism>
<evidence type="ECO:0000313" key="7">
    <source>
        <dbReference type="Proteomes" id="UP000037939"/>
    </source>
</evidence>